<dbReference type="InterPro" id="IPR008928">
    <property type="entry name" value="6-hairpin_glycosidase_sf"/>
</dbReference>
<evidence type="ECO:0000259" key="2">
    <source>
        <dbReference type="Pfam" id="PF17168"/>
    </source>
</evidence>
<evidence type="ECO:0000313" key="3">
    <source>
        <dbReference type="EMBL" id="TBU32848.1"/>
    </source>
</evidence>
<gene>
    <name evidence="3" type="ORF">BD311DRAFT_785474</name>
</gene>
<reference evidence="3" key="1">
    <citation type="submission" date="2019-01" db="EMBL/GenBank/DDBJ databases">
        <title>Draft genome sequences of three monokaryotic isolates of the white-rot basidiomycete fungus Dichomitus squalens.</title>
        <authorList>
            <consortium name="DOE Joint Genome Institute"/>
            <person name="Lopez S.C."/>
            <person name="Andreopoulos B."/>
            <person name="Pangilinan J."/>
            <person name="Lipzen A."/>
            <person name="Riley R."/>
            <person name="Ahrendt S."/>
            <person name="Ng V."/>
            <person name="Barry K."/>
            <person name="Daum C."/>
            <person name="Grigoriev I.V."/>
            <person name="Hilden K.S."/>
            <person name="Makela M.R."/>
            <person name="de Vries R.P."/>
        </authorList>
    </citation>
    <scope>NUCLEOTIDE SEQUENCE [LARGE SCALE GENOMIC DNA]</scope>
    <source>
        <strain evidence="3">OM18370.1</strain>
    </source>
</reference>
<dbReference type="AlphaFoldDB" id="A0A4Q9MZF8"/>
<proteinExistence type="predicted"/>
<accession>A0A4Q9MZF8</accession>
<dbReference type="Pfam" id="PF16335">
    <property type="entry name" value="GtaA_6_Hairpin"/>
    <property type="match status" value="1"/>
</dbReference>
<evidence type="ECO:0000259" key="1">
    <source>
        <dbReference type="Pfam" id="PF16335"/>
    </source>
</evidence>
<protein>
    <recommendedName>
        <fullName evidence="4">DUF1793-domain-containing protein</fullName>
    </recommendedName>
</protein>
<name>A0A4Q9MZF8_9APHY</name>
<dbReference type="OrthoDB" id="3918848at2759"/>
<dbReference type="EMBL" id="ML143393">
    <property type="protein sequence ID" value="TBU32848.1"/>
    <property type="molecule type" value="Genomic_DNA"/>
</dbReference>
<dbReference type="SUPFAM" id="SSF48208">
    <property type="entry name" value="Six-hairpin glycosidases"/>
    <property type="match status" value="1"/>
</dbReference>
<feature type="domain" description="Glutaminase A N-terminal" evidence="2">
    <location>
        <begin position="136"/>
        <end position="367"/>
    </location>
</feature>
<dbReference type="InterPro" id="IPR032514">
    <property type="entry name" value="GtaA_central"/>
</dbReference>
<dbReference type="InterPro" id="IPR033433">
    <property type="entry name" value="GtaA_N"/>
</dbReference>
<sequence length="727" mass="79488">MAAARVCRAIEYLMANLPLQSRLSPSPDASRKATMYAQALFLTGASLLLSPVLAWDSTPFSPPSVPLAVRTPYLSVWLPQGAGTALNDAWATFWNGDVAAWTGYVKVDGIPYVWLGAPNVPGAQKATQKSLEWTSTQSIFTLQAGTVDLTATFLSPVEPSDLVNQSLPLSYLAVSVASNDGKPHSVQVYTDITGEWITGVDTWTANWTTTATGGVLTHQVQLANQARYEEVNDHVQYGAAYHATLNTSGVTWQTGQDSVVRGQFIQNTNLANTADTNYRAVSYSWPVFAFVHNLGEVTTSTEPLVYVVGHVRDPAIQYITANNGRQDRSVLFWTRWRTAASAISAFIKDYPNALARANAFDAQVKADALKISSDYADIVALSIRQALGSIEITVSKDRFGRWNTSDITTFMKEISSDGNVNTVDVIYPAWPVFLYTNPALGKQLLLPLFEYQATGQYSNKWAVHDMGSSYPKAVGHNDGQDEAMQVEESGNMLIMALSHAQKSGDNSLLHKYYGLLDQWTQYLIQDSLVPAEQLSTDDFAGRLANQTNLAIKGIVGIAAMSKIADIVGDTAKAKNYSSIAASYVQQWQGYALSSDKTHLTLAYGEDSSWGLAYNLLADKLLGTNVFPQEIFDLQTQWYSSQAHDYGVPLDTRHTYTKSDWEIWTAGLVTSTEVRDLLISSVRKYAADSKNSHPLGDWYETADGSAEGFRARPVVGGHLALLVVPNLS</sequence>
<dbReference type="Pfam" id="PF17168">
    <property type="entry name" value="DUF5127"/>
    <property type="match status" value="1"/>
</dbReference>
<dbReference type="Proteomes" id="UP000292957">
    <property type="component" value="Unassembled WGS sequence"/>
</dbReference>
<dbReference type="PANTHER" id="PTHR31987">
    <property type="entry name" value="GLUTAMINASE A-RELATED"/>
    <property type="match status" value="1"/>
</dbReference>
<evidence type="ECO:0008006" key="4">
    <source>
        <dbReference type="Google" id="ProtNLM"/>
    </source>
</evidence>
<dbReference type="GO" id="GO:0005975">
    <property type="term" value="P:carbohydrate metabolic process"/>
    <property type="evidence" value="ECO:0007669"/>
    <property type="project" value="InterPro"/>
</dbReference>
<dbReference type="PANTHER" id="PTHR31987:SF1">
    <property type="entry name" value="GLUTAMINASE A"/>
    <property type="match status" value="1"/>
</dbReference>
<feature type="domain" description="Glutaminase A central" evidence="1">
    <location>
        <begin position="372"/>
        <end position="721"/>
    </location>
</feature>
<organism evidence="3">
    <name type="scientific">Dichomitus squalens</name>
    <dbReference type="NCBI Taxonomy" id="114155"/>
    <lineage>
        <taxon>Eukaryota</taxon>
        <taxon>Fungi</taxon>
        <taxon>Dikarya</taxon>
        <taxon>Basidiomycota</taxon>
        <taxon>Agaricomycotina</taxon>
        <taxon>Agaricomycetes</taxon>
        <taxon>Polyporales</taxon>
        <taxon>Polyporaceae</taxon>
        <taxon>Dichomitus</taxon>
    </lineage>
</organism>
<dbReference type="InterPro" id="IPR052743">
    <property type="entry name" value="Glutaminase_GtaA"/>
</dbReference>